<feature type="domain" description="C3H1-type" evidence="5">
    <location>
        <begin position="37"/>
        <end position="64"/>
    </location>
</feature>
<dbReference type="OrthoDB" id="410307at2759"/>
<dbReference type="SUPFAM" id="SSF90229">
    <property type="entry name" value="CCCH zinc finger"/>
    <property type="match status" value="1"/>
</dbReference>
<sequence>MESLRDNFSTNIGPSCFASNASLFQRRNSSELVRRQLYKTKMCAFYNVGKCTRGNLCAFAHSVQELRPLPDLRFTRLCELTKRGDICRDVNCTFAHSINDLRTTEIPPTPLSEFNIMRSNENTALIRKLGSTSESKTKFRTGESIKDPFLSKSEGEDIFVSSTDTTPQSLRPQLRNTEYEIPCQWRKIDNIISKNVGSIRSGIFSCLNETEASQIDNWVYNEEFASRFSPDISTHSEASCKFVNNSDFQEPPNYFSSKCLLARGIPDWDFISNDDKISTLQCDILNIIGGDGNHHTEDICSIEKGALHMIN</sequence>
<evidence type="ECO:0000256" key="3">
    <source>
        <dbReference type="ARBA" id="ARBA00022833"/>
    </source>
</evidence>
<dbReference type="EMBL" id="LN877953">
    <property type="protein sequence ID" value="CUV07305.1"/>
    <property type="molecule type" value="Genomic_DNA"/>
</dbReference>
<feature type="zinc finger region" description="C3H1-type" evidence="4">
    <location>
        <begin position="37"/>
        <end position="64"/>
    </location>
</feature>
<evidence type="ECO:0000256" key="2">
    <source>
        <dbReference type="ARBA" id="ARBA00022771"/>
    </source>
</evidence>
<dbReference type="SMART" id="SM00356">
    <property type="entry name" value="ZnF_C3H1"/>
    <property type="match status" value="2"/>
</dbReference>
<dbReference type="InterPro" id="IPR045868">
    <property type="entry name" value="Znf_C3H13/40"/>
</dbReference>
<evidence type="ECO:0000313" key="6">
    <source>
        <dbReference type="EMBL" id="CUV07305.1"/>
    </source>
</evidence>
<dbReference type="EMBL" id="JTAI01000005">
    <property type="protein sequence ID" value="PPS93971.1"/>
    <property type="molecule type" value="Genomic_DNA"/>
</dbReference>
<dbReference type="AlphaFoldDB" id="A0A0S4TK68"/>
<evidence type="ECO:0000256" key="4">
    <source>
        <dbReference type="PROSITE-ProRule" id="PRU00723"/>
    </source>
</evidence>
<evidence type="ECO:0000256" key="1">
    <source>
        <dbReference type="ARBA" id="ARBA00022723"/>
    </source>
</evidence>
<dbReference type="VEuPathDB" id="CryptoDB:CHUDEA7_3190"/>
<name>A0A0S4TK68_CRYHO</name>
<protein>
    <submittedName>
        <fullName evidence="7">Zinc finger/CCCH-type domain containing protein</fullName>
    </submittedName>
</protein>
<dbReference type="VEuPathDB" id="CryptoDB:Chro.70358"/>
<dbReference type="Gene3D" id="3.30.1370.210">
    <property type="match status" value="1"/>
</dbReference>
<proteinExistence type="predicted"/>
<evidence type="ECO:0000313" key="8">
    <source>
        <dbReference type="Proteomes" id="UP001429100"/>
    </source>
</evidence>
<keyword evidence="2 4" id="KW-0863">Zinc-finger</keyword>
<keyword evidence="1 4" id="KW-0479">Metal-binding</keyword>
<reference evidence="7 8" key="3">
    <citation type="submission" date="2017-10" db="EMBL/GenBank/DDBJ databases">
        <title>Consistent, comparative and evidence-based genome annotation and re-annotation for the closely-related species, Cryptosporidium parvum, C. hominis and C. tyzzeri.</title>
        <authorList>
            <person name="Baptista R.P."/>
            <person name="Li Y."/>
            <person name="Sateriale A."/>
            <person name="Striepen B."/>
            <person name="Kissinger J.C."/>
        </authorList>
    </citation>
    <scope>NUCLEOTIDE SEQUENCE [LARGE SCALE GENOMIC DNA]</scope>
    <source>
        <strain evidence="7">30976</strain>
    </source>
</reference>
<keyword evidence="3 4" id="KW-0862">Zinc</keyword>
<dbReference type="PROSITE" id="PS50103">
    <property type="entry name" value="ZF_C3H1"/>
    <property type="match status" value="1"/>
</dbReference>
<dbReference type="VEuPathDB" id="CryptoDB:GY17_00003036"/>
<dbReference type="Pfam" id="PF00642">
    <property type="entry name" value="zf-CCCH"/>
    <property type="match status" value="1"/>
</dbReference>
<dbReference type="PANTHER" id="PTHR38160:SF1">
    <property type="entry name" value="ZINC FINGER CCCH DOMAIN-CONTAINING PROTEIN 40"/>
    <property type="match status" value="1"/>
</dbReference>
<gene>
    <name evidence="6" type="ORF">CHUDEA7_3190</name>
    <name evidence="7" type="ORF">GY17_00003036</name>
</gene>
<evidence type="ECO:0000259" key="5">
    <source>
        <dbReference type="PROSITE" id="PS50103"/>
    </source>
</evidence>
<dbReference type="VEuPathDB" id="CryptoDB:ChTU502y2012_407g1560"/>
<dbReference type="GO" id="GO:0008270">
    <property type="term" value="F:zinc ion binding"/>
    <property type="evidence" value="ECO:0007669"/>
    <property type="project" value="UniProtKB-KW"/>
</dbReference>
<reference evidence="6" key="2">
    <citation type="submission" date="2015-08" db="EMBL/GenBank/DDBJ databases">
        <authorList>
            <person name="Babu N.S."/>
            <person name="Beckwith C.J."/>
            <person name="Beseler K.G."/>
            <person name="Brison A."/>
            <person name="Carone J.V."/>
            <person name="Caskin T.P."/>
            <person name="Diamond M."/>
            <person name="Durham M.E."/>
            <person name="Foxe J.M."/>
            <person name="Go M."/>
            <person name="Henderson B.A."/>
            <person name="Jones I.B."/>
            <person name="McGettigan J.A."/>
            <person name="Micheletti S.J."/>
            <person name="Nasrallah M.E."/>
            <person name="Ortiz D."/>
            <person name="Piller C.R."/>
            <person name="Privatt S.R."/>
            <person name="Schneider S.L."/>
            <person name="Sharp S."/>
            <person name="Smith T.C."/>
            <person name="Stanton J.D."/>
            <person name="Ullery H.E."/>
            <person name="Wilson R.J."/>
            <person name="Serrano M.G."/>
            <person name="Buck G."/>
            <person name="Lee V."/>
            <person name="Wang Y."/>
            <person name="Carvalho R."/>
            <person name="Voegtly L."/>
            <person name="Shi R."/>
            <person name="Duckworth R."/>
            <person name="Johnson A."/>
            <person name="Loviza R."/>
            <person name="Walstead R."/>
            <person name="Shah Z."/>
            <person name="Kiflezghi M."/>
            <person name="Wade K."/>
            <person name="Ball S.L."/>
            <person name="Bradley K.W."/>
            <person name="Asai D.J."/>
            <person name="Bowman C.A."/>
            <person name="Russell D.A."/>
            <person name="Pope W.H."/>
            <person name="Jacobs-Sera D."/>
            <person name="Hendrix R.W."/>
            <person name="Hatfull G.F."/>
        </authorList>
    </citation>
    <scope>NUCLEOTIDE SEQUENCE [LARGE SCALE GENOMIC DNA]</scope>
</reference>
<reference evidence="7 8" key="1">
    <citation type="submission" date="2014-11" db="EMBL/GenBank/DDBJ databases">
        <title>Comparative genomic analysis of Cryptosporidium hominis reveals occurrence of genetic recombination in virulent subtypes.</title>
        <authorList>
            <person name="Guo Y."/>
            <person name="Tang K."/>
            <person name="Frace M."/>
            <person name="Li N."/>
            <person name="Roellig D.M."/>
            <person name="Sammons S."/>
            <person name="Knipe K."/>
            <person name="Rowe L."/>
            <person name="Feng Y."/>
            <person name="Xiao L."/>
        </authorList>
    </citation>
    <scope>NUCLEOTIDE SEQUENCE [LARGE SCALE GENOMIC DNA]</scope>
    <source>
        <strain evidence="7">30976</strain>
    </source>
</reference>
<dbReference type="Proteomes" id="UP000199752">
    <property type="component" value="Chromosome 7"/>
</dbReference>
<dbReference type="PANTHER" id="PTHR38160">
    <property type="entry name" value="ZINC FINGER CCCH DOMAIN-CONTAINING PROTEIN 40"/>
    <property type="match status" value="1"/>
</dbReference>
<keyword evidence="8" id="KW-1185">Reference proteome</keyword>
<organism evidence="6">
    <name type="scientific">Cryptosporidium hominis</name>
    <dbReference type="NCBI Taxonomy" id="237895"/>
    <lineage>
        <taxon>Eukaryota</taxon>
        <taxon>Sar</taxon>
        <taxon>Alveolata</taxon>
        <taxon>Apicomplexa</taxon>
        <taxon>Conoidasida</taxon>
        <taxon>Coccidia</taxon>
        <taxon>Eucoccidiorida</taxon>
        <taxon>Eimeriorina</taxon>
        <taxon>Cryptosporidiidae</taxon>
        <taxon>Cryptosporidium</taxon>
    </lineage>
</organism>
<dbReference type="Proteomes" id="UP001429100">
    <property type="component" value="Unassembled WGS sequence"/>
</dbReference>
<dbReference type="InterPro" id="IPR000571">
    <property type="entry name" value="Znf_CCCH"/>
</dbReference>
<accession>A0A0S4TK68</accession>
<evidence type="ECO:0000313" key="7">
    <source>
        <dbReference type="EMBL" id="PPS93971.1"/>
    </source>
</evidence>
<dbReference type="InterPro" id="IPR036855">
    <property type="entry name" value="Znf_CCCH_sf"/>
</dbReference>